<comment type="subcellular location">
    <subcellularLocation>
        <location evidence="1">Membrane</location>
        <topology evidence="1">Multi-pass membrane protein</topology>
    </subcellularLocation>
</comment>
<keyword evidence="4 6" id="KW-0472">Membrane</keyword>
<evidence type="ECO:0000256" key="4">
    <source>
        <dbReference type="ARBA" id="ARBA00023136"/>
    </source>
</evidence>
<name>A0A8H6JYC5_9PEZI</name>
<evidence type="ECO:0000313" key="8">
    <source>
        <dbReference type="EMBL" id="KAF6821739.1"/>
    </source>
</evidence>
<comment type="similarity">
    <text evidence="5">Belongs to the SAT4 family.</text>
</comment>
<dbReference type="PANTHER" id="PTHR33048">
    <property type="entry name" value="PTH11-LIKE INTEGRAL MEMBRANE PROTEIN (AFU_ORTHOLOGUE AFUA_5G11245)"/>
    <property type="match status" value="1"/>
</dbReference>
<protein>
    <submittedName>
        <fullName evidence="8">CFEM domain-containing protein</fullName>
    </submittedName>
</protein>
<dbReference type="AlphaFoldDB" id="A0A8H6JYC5"/>
<feature type="transmembrane region" description="Helical" evidence="6">
    <location>
        <begin position="234"/>
        <end position="259"/>
    </location>
</feature>
<comment type="caution">
    <text evidence="8">The sequence shown here is derived from an EMBL/GenBank/DDBJ whole genome shotgun (WGS) entry which is preliminary data.</text>
</comment>
<evidence type="ECO:0000256" key="5">
    <source>
        <dbReference type="ARBA" id="ARBA00038359"/>
    </source>
</evidence>
<feature type="transmembrane region" description="Helical" evidence="6">
    <location>
        <begin position="120"/>
        <end position="140"/>
    </location>
</feature>
<keyword evidence="9" id="KW-1185">Reference proteome</keyword>
<sequence length="430" mass="48373">MTTVELFARAWAPGTDFPAPTELNWLYHLGLAVICILWTLSLLVVSLRLWARWTSKQIGIEHGLIRSDLDDYLMLAAMAVNTGWFYTLVMYVKTCYAGIHYWTVPTLTRDQQATAKLYEWLIILLYHPILGFVKASVLSFDQKFIGTRKKLLYTVYALQAVNAGSMISVFCVTLFQCNPMSLNWTPGYRRTCINNVAFNYAYNCIVIATDVAVLAVPFWAFINLQMRRRLKIALLGVFALGGLVTIISCVRLALLISWFDQFYKGLGSKDLYYSFGWAVSPIECNLAIMAASIPALWPLFRKAFPGFYSDMNYSYRVNTQPSGSNTHGGTGLRSNQASAFRSNLARPMGASHVDDDDDADDTYMMKTMHANGQADCRATTPTSSQDGIVDVKNGIIRTTDVQIGYEDATKSRDFVNDREEYPRNKVAYAL</sequence>
<dbReference type="Proteomes" id="UP000654918">
    <property type="component" value="Unassembled WGS sequence"/>
</dbReference>
<evidence type="ECO:0000256" key="2">
    <source>
        <dbReference type="ARBA" id="ARBA00022692"/>
    </source>
</evidence>
<evidence type="ECO:0000313" key="9">
    <source>
        <dbReference type="Proteomes" id="UP000654918"/>
    </source>
</evidence>
<gene>
    <name evidence="8" type="ORF">CPLU01_12451</name>
</gene>
<feature type="transmembrane region" description="Helical" evidence="6">
    <location>
        <begin position="25"/>
        <end position="51"/>
    </location>
</feature>
<reference evidence="8" key="1">
    <citation type="journal article" date="2020" name="Phytopathology">
        <title>Genome Sequence Resources of Colletotrichum truncatum, C. plurivorum, C. musicola, and C. sojae: Four Species Pathogenic to Soybean (Glycine max).</title>
        <authorList>
            <person name="Rogerio F."/>
            <person name="Boufleur T.R."/>
            <person name="Ciampi-Guillardi M."/>
            <person name="Sukno S.A."/>
            <person name="Thon M.R."/>
            <person name="Massola Junior N.S."/>
            <person name="Baroncelli R."/>
        </authorList>
    </citation>
    <scope>NUCLEOTIDE SEQUENCE</scope>
    <source>
        <strain evidence="8">LFN00145</strain>
    </source>
</reference>
<evidence type="ECO:0000256" key="6">
    <source>
        <dbReference type="SAM" id="Phobius"/>
    </source>
</evidence>
<dbReference type="InterPro" id="IPR052337">
    <property type="entry name" value="SAT4-like"/>
</dbReference>
<feature type="transmembrane region" description="Helical" evidence="6">
    <location>
        <begin position="152"/>
        <end position="175"/>
    </location>
</feature>
<dbReference type="PANTHER" id="PTHR33048:SF47">
    <property type="entry name" value="INTEGRAL MEMBRANE PROTEIN-RELATED"/>
    <property type="match status" value="1"/>
</dbReference>
<dbReference type="Pfam" id="PF20684">
    <property type="entry name" value="Fung_rhodopsin"/>
    <property type="match status" value="1"/>
</dbReference>
<keyword evidence="2 6" id="KW-0812">Transmembrane</keyword>
<accession>A0A8H6JYC5</accession>
<evidence type="ECO:0000256" key="3">
    <source>
        <dbReference type="ARBA" id="ARBA00022989"/>
    </source>
</evidence>
<feature type="transmembrane region" description="Helical" evidence="6">
    <location>
        <begin position="72"/>
        <end position="92"/>
    </location>
</feature>
<feature type="domain" description="Rhodopsin" evidence="7">
    <location>
        <begin position="48"/>
        <end position="302"/>
    </location>
</feature>
<proteinExistence type="inferred from homology"/>
<feature type="transmembrane region" description="Helical" evidence="6">
    <location>
        <begin position="200"/>
        <end position="222"/>
    </location>
</feature>
<evidence type="ECO:0000256" key="1">
    <source>
        <dbReference type="ARBA" id="ARBA00004141"/>
    </source>
</evidence>
<dbReference type="InterPro" id="IPR049326">
    <property type="entry name" value="Rhodopsin_dom_fungi"/>
</dbReference>
<dbReference type="GO" id="GO:0016020">
    <property type="term" value="C:membrane"/>
    <property type="evidence" value="ECO:0007669"/>
    <property type="project" value="UniProtKB-SubCell"/>
</dbReference>
<evidence type="ECO:0000259" key="7">
    <source>
        <dbReference type="Pfam" id="PF20684"/>
    </source>
</evidence>
<feature type="transmembrane region" description="Helical" evidence="6">
    <location>
        <begin position="271"/>
        <end position="297"/>
    </location>
</feature>
<keyword evidence="3 6" id="KW-1133">Transmembrane helix</keyword>
<organism evidence="8 9">
    <name type="scientific">Colletotrichum plurivorum</name>
    <dbReference type="NCBI Taxonomy" id="2175906"/>
    <lineage>
        <taxon>Eukaryota</taxon>
        <taxon>Fungi</taxon>
        <taxon>Dikarya</taxon>
        <taxon>Ascomycota</taxon>
        <taxon>Pezizomycotina</taxon>
        <taxon>Sordariomycetes</taxon>
        <taxon>Hypocreomycetidae</taxon>
        <taxon>Glomerellales</taxon>
        <taxon>Glomerellaceae</taxon>
        <taxon>Colletotrichum</taxon>
        <taxon>Colletotrichum orchidearum species complex</taxon>
    </lineage>
</organism>
<dbReference type="EMBL" id="WIGO01000257">
    <property type="protein sequence ID" value="KAF6821739.1"/>
    <property type="molecule type" value="Genomic_DNA"/>
</dbReference>